<keyword evidence="2" id="KW-1185">Reference proteome</keyword>
<gene>
    <name evidence="1" type="ORF">OUZ56_031160</name>
</gene>
<comment type="caution">
    <text evidence="1">The sequence shown here is derived from an EMBL/GenBank/DDBJ whole genome shotgun (WGS) entry which is preliminary data.</text>
</comment>
<organism evidence="1 2">
    <name type="scientific">Daphnia magna</name>
    <dbReference type="NCBI Taxonomy" id="35525"/>
    <lineage>
        <taxon>Eukaryota</taxon>
        <taxon>Metazoa</taxon>
        <taxon>Ecdysozoa</taxon>
        <taxon>Arthropoda</taxon>
        <taxon>Crustacea</taxon>
        <taxon>Branchiopoda</taxon>
        <taxon>Diplostraca</taxon>
        <taxon>Cladocera</taxon>
        <taxon>Anomopoda</taxon>
        <taxon>Daphniidae</taxon>
        <taxon>Daphnia</taxon>
    </lineage>
</organism>
<dbReference type="Proteomes" id="UP001234178">
    <property type="component" value="Unassembled WGS sequence"/>
</dbReference>
<sequence>MSMSLNMFTRDKTNKIRKAARAFSAFGCLTKGRSMANRIRNQGIDPSRTSFHQRLVRFIQLRAHLNRTTCTYGDALKRICPAAAIFYDRCFYGLTSRTIHDVDVQVLCDPPFPSLSHRSKNTWCLPMLSQAPDLKSCGIKSKC</sequence>
<name>A0ABQ9ZTF3_9CRUS</name>
<reference evidence="1 2" key="1">
    <citation type="journal article" date="2023" name="Nucleic Acids Res.">
        <title>The hologenome of Daphnia magna reveals possible DNA methylation and microbiome-mediated evolution of the host genome.</title>
        <authorList>
            <person name="Chaturvedi A."/>
            <person name="Li X."/>
            <person name="Dhandapani V."/>
            <person name="Marshall H."/>
            <person name="Kissane S."/>
            <person name="Cuenca-Cambronero M."/>
            <person name="Asole G."/>
            <person name="Calvet F."/>
            <person name="Ruiz-Romero M."/>
            <person name="Marangio P."/>
            <person name="Guigo R."/>
            <person name="Rago D."/>
            <person name="Mirbahai L."/>
            <person name="Eastwood N."/>
            <person name="Colbourne J.K."/>
            <person name="Zhou J."/>
            <person name="Mallon E."/>
            <person name="Orsini L."/>
        </authorList>
    </citation>
    <scope>NUCLEOTIDE SEQUENCE [LARGE SCALE GENOMIC DNA]</scope>
    <source>
        <strain evidence="1">LRV0_1</strain>
    </source>
</reference>
<proteinExistence type="predicted"/>
<evidence type="ECO:0000313" key="2">
    <source>
        <dbReference type="Proteomes" id="UP001234178"/>
    </source>
</evidence>
<accession>A0ABQ9ZTF3</accession>
<evidence type="ECO:0000313" key="1">
    <source>
        <dbReference type="EMBL" id="KAK4016206.1"/>
    </source>
</evidence>
<protein>
    <submittedName>
        <fullName evidence="1">Uncharacterized protein</fullName>
    </submittedName>
</protein>
<dbReference type="EMBL" id="JAOYFB010000005">
    <property type="protein sequence ID" value="KAK4016206.1"/>
    <property type="molecule type" value="Genomic_DNA"/>
</dbReference>